<reference evidence="2" key="1">
    <citation type="journal article" date="2020" name="Stud. Mycol.">
        <title>101 Dothideomycetes genomes: a test case for predicting lifestyles and emergence of pathogens.</title>
        <authorList>
            <person name="Haridas S."/>
            <person name="Albert R."/>
            <person name="Binder M."/>
            <person name="Bloem J."/>
            <person name="Labutti K."/>
            <person name="Salamov A."/>
            <person name="Andreopoulos B."/>
            <person name="Baker S."/>
            <person name="Barry K."/>
            <person name="Bills G."/>
            <person name="Bluhm B."/>
            <person name="Cannon C."/>
            <person name="Castanera R."/>
            <person name="Culley D."/>
            <person name="Daum C."/>
            <person name="Ezra D."/>
            <person name="Gonzalez J."/>
            <person name="Henrissat B."/>
            <person name="Kuo A."/>
            <person name="Liang C."/>
            <person name="Lipzen A."/>
            <person name="Lutzoni F."/>
            <person name="Magnuson J."/>
            <person name="Mondo S."/>
            <person name="Nolan M."/>
            <person name="Ohm R."/>
            <person name="Pangilinan J."/>
            <person name="Park H.-J."/>
            <person name="Ramirez L."/>
            <person name="Alfaro M."/>
            <person name="Sun H."/>
            <person name="Tritt A."/>
            <person name="Yoshinaga Y."/>
            <person name="Zwiers L.-H."/>
            <person name="Turgeon B."/>
            <person name="Goodwin S."/>
            <person name="Spatafora J."/>
            <person name="Crous P."/>
            <person name="Grigoriev I."/>
        </authorList>
    </citation>
    <scope>NUCLEOTIDE SEQUENCE</scope>
    <source>
        <strain evidence="2">CBS 113818</strain>
    </source>
</reference>
<dbReference type="AlphaFoldDB" id="A0A6A6ZYV8"/>
<evidence type="ECO:0000256" key="1">
    <source>
        <dbReference type="SAM" id="MobiDB-lite"/>
    </source>
</evidence>
<protein>
    <submittedName>
        <fullName evidence="2">Uncharacterized protein</fullName>
    </submittedName>
</protein>
<dbReference type="EMBL" id="MU006228">
    <property type="protein sequence ID" value="KAF2825505.1"/>
    <property type="molecule type" value="Genomic_DNA"/>
</dbReference>
<accession>A0A6A6ZYV8</accession>
<gene>
    <name evidence="2" type="ORF">CC86DRAFT_44029</name>
</gene>
<sequence>MNSTSTLFSHLLTLPTTLFHHLTTRFTYVQVPHIKLKAEHQALVLFHIVKIGLAYWEGWRDGRRDEKRGKDVIEGRGNKGQEGGERKGRSRDGRERNRERKGYGRRVVGKGKYTVVFM</sequence>
<feature type="region of interest" description="Disordered" evidence="1">
    <location>
        <begin position="67"/>
        <end position="107"/>
    </location>
</feature>
<name>A0A6A6ZYV8_9PLEO</name>
<feature type="compositionally biased region" description="Basic and acidic residues" evidence="1">
    <location>
        <begin position="67"/>
        <end position="102"/>
    </location>
</feature>
<dbReference type="Proteomes" id="UP000799424">
    <property type="component" value="Unassembled WGS sequence"/>
</dbReference>
<proteinExistence type="predicted"/>
<keyword evidence="3" id="KW-1185">Reference proteome</keyword>
<evidence type="ECO:0000313" key="2">
    <source>
        <dbReference type="EMBL" id="KAF2825505.1"/>
    </source>
</evidence>
<evidence type="ECO:0000313" key="3">
    <source>
        <dbReference type="Proteomes" id="UP000799424"/>
    </source>
</evidence>
<organism evidence="2 3">
    <name type="scientific">Ophiobolus disseminans</name>
    <dbReference type="NCBI Taxonomy" id="1469910"/>
    <lineage>
        <taxon>Eukaryota</taxon>
        <taxon>Fungi</taxon>
        <taxon>Dikarya</taxon>
        <taxon>Ascomycota</taxon>
        <taxon>Pezizomycotina</taxon>
        <taxon>Dothideomycetes</taxon>
        <taxon>Pleosporomycetidae</taxon>
        <taxon>Pleosporales</taxon>
        <taxon>Pleosporineae</taxon>
        <taxon>Phaeosphaeriaceae</taxon>
        <taxon>Ophiobolus</taxon>
    </lineage>
</organism>